<feature type="transmembrane region" description="Helical" evidence="7">
    <location>
        <begin position="93"/>
        <end position="112"/>
    </location>
</feature>
<name>I0IAL7_PHYMF</name>
<keyword evidence="6 7" id="KW-0472">Membrane</keyword>
<evidence type="ECO:0000256" key="3">
    <source>
        <dbReference type="ARBA" id="ARBA00022448"/>
    </source>
</evidence>
<evidence type="ECO:0000256" key="6">
    <source>
        <dbReference type="ARBA" id="ARBA00023136"/>
    </source>
</evidence>
<keyword evidence="5 7" id="KW-1133">Transmembrane helix</keyword>
<comment type="similarity">
    <text evidence="2 7">Belongs to the MlaE permease family.</text>
</comment>
<protein>
    <submittedName>
        <fullName evidence="8">Hypothetical membrane protein</fullName>
    </submittedName>
</protein>
<evidence type="ECO:0000313" key="8">
    <source>
        <dbReference type="EMBL" id="BAM02305.1"/>
    </source>
</evidence>
<dbReference type="eggNOG" id="COG0767">
    <property type="taxonomic scope" value="Bacteria"/>
</dbReference>
<dbReference type="InterPro" id="IPR030802">
    <property type="entry name" value="Permease_MalE"/>
</dbReference>
<keyword evidence="9" id="KW-1185">Reference proteome</keyword>
<dbReference type="HOGENOM" id="CLU_045686_1_1_0"/>
<evidence type="ECO:0000256" key="5">
    <source>
        <dbReference type="ARBA" id="ARBA00022989"/>
    </source>
</evidence>
<keyword evidence="4 7" id="KW-0812">Transmembrane</keyword>
<accession>I0IAL7</accession>
<gene>
    <name evidence="8" type="ordered locus">PSMK_01460</name>
</gene>
<evidence type="ECO:0000256" key="7">
    <source>
        <dbReference type="RuleBase" id="RU362044"/>
    </source>
</evidence>
<proteinExistence type="inferred from homology"/>
<dbReference type="Pfam" id="PF02405">
    <property type="entry name" value="MlaE"/>
    <property type="match status" value="1"/>
</dbReference>
<dbReference type="STRING" id="1142394.PSMK_01460"/>
<evidence type="ECO:0000256" key="1">
    <source>
        <dbReference type="ARBA" id="ARBA00004141"/>
    </source>
</evidence>
<organism evidence="8 9">
    <name type="scientific">Phycisphaera mikurensis (strain NBRC 102666 / KCTC 22515 / FYK2301M01)</name>
    <dbReference type="NCBI Taxonomy" id="1142394"/>
    <lineage>
        <taxon>Bacteria</taxon>
        <taxon>Pseudomonadati</taxon>
        <taxon>Planctomycetota</taxon>
        <taxon>Phycisphaerae</taxon>
        <taxon>Phycisphaerales</taxon>
        <taxon>Phycisphaeraceae</taxon>
        <taxon>Phycisphaera</taxon>
    </lineage>
</organism>
<reference evidence="8 9" key="1">
    <citation type="submission" date="2012-02" db="EMBL/GenBank/DDBJ databases">
        <title>Complete genome sequence of Phycisphaera mikurensis NBRC 102666.</title>
        <authorList>
            <person name="Ankai A."/>
            <person name="Hosoyama A."/>
            <person name="Terui Y."/>
            <person name="Sekine M."/>
            <person name="Fukai R."/>
            <person name="Kato Y."/>
            <person name="Nakamura S."/>
            <person name="Yamada-Narita S."/>
            <person name="Kawakoshi A."/>
            <person name="Fukunaga Y."/>
            <person name="Yamazaki S."/>
            <person name="Fujita N."/>
        </authorList>
    </citation>
    <scope>NUCLEOTIDE SEQUENCE [LARGE SCALE GENOMIC DNA]</scope>
    <source>
        <strain evidence="9">NBRC 102666 / KCTC 22515 / FYK2301M01</strain>
    </source>
</reference>
<dbReference type="KEGG" id="phm:PSMK_01460"/>
<dbReference type="AlphaFoldDB" id="I0IAL7"/>
<feature type="transmembrane region" description="Helical" evidence="7">
    <location>
        <begin position="52"/>
        <end position="73"/>
    </location>
</feature>
<feature type="transmembrane region" description="Helical" evidence="7">
    <location>
        <begin position="201"/>
        <end position="221"/>
    </location>
</feature>
<evidence type="ECO:0000313" key="9">
    <source>
        <dbReference type="Proteomes" id="UP000007881"/>
    </source>
</evidence>
<dbReference type="InterPro" id="IPR003453">
    <property type="entry name" value="ABC_MlaE_roteobac"/>
</dbReference>
<dbReference type="EMBL" id="AP012338">
    <property type="protein sequence ID" value="BAM02305.1"/>
    <property type="molecule type" value="Genomic_DNA"/>
</dbReference>
<dbReference type="PANTHER" id="PTHR30188:SF4">
    <property type="entry name" value="PROTEIN TRIGALACTOSYLDIACYLGLYCEROL 1, CHLOROPLASTIC"/>
    <property type="match status" value="1"/>
</dbReference>
<keyword evidence="3" id="KW-0813">Transport</keyword>
<dbReference type="GO" id="GO:0005548">
    <property type="term" value="F:phospholipid transporter activity"/>
    <property type="evidence" value="ECO:0007669"/>
    <property type="project" value="TreeGrafter"/>
</dbReference>
<feature type="transmembrane region" description="Helical" evidence="7">
    <location>
        <begin position="151"/>
        <end position="177"/>
    </location>
</feature>
<comment type="subcellular location">
    <subcellularLocation>
        <location evidence="1">Membrane</location>
        <topology evidence="1">Multi-pass membrane protein</topology>
    </subcellularLocation>
</comment>
<evidence type="ECO:0000256" key="2">
    <source>
        <dbReference type="ARBA" id="ARBA00007556"/>
    </source>
</evidence>
<sequence>MLPPAPHRREPPGVARLLEAFGRFSRFCGQVGWWTLFAPLKGRVRVLMPQMFVVGVASVPVVGLVGLFVGAVIGIETFDLLAQIGQETRLGGAIGLSVVKQIGPVLAAMMVAGRVGGAFSAELGTMRVTEQIDALRAMGTDPVRHLAVPRVLACVFMLPVLTVFSNLLGIAGGYLVVVKGFGVDGGQYGAFSAFLIDSWDVATGIIKSVVFGLLIGLIACYKGFTCRAGASGVGRATTEAFVNAFIAIIVANFFLAKFLNELDKLFFS</sequence>
<dbReference type="PANTHER" id="PTHR30188">
    <property type="entry name" value="ABC TRANSPORTER PERMEASE PROTEIN-RELATED"/>
    <property type="match status" value="1"/>
</dbReference>
<dbReference type="NCBIfam" id="TIGR00056">
    <property type="entry name" value="MlaE family lipid ABC transporter permease subunit"/>
    <property type="match status" value="1"/>
</dbReference>
<evidence type="ECO:0000256" key="4">
    <source>
        <dbReference type="ARBA" id="ARBA00022692"/>
    </source>
</evidence>
<dbReference type="Proteomes" id="UP000007881">
    <property type="component" value="Chromosome"/>
</dbReference>
<feature type="transmembrane region" description="Helical" evidence="7">
    <location>
        <begin position="241"/>
        <end position="259"/>
    </location>
</feature>
<dbReference type="GO" id="GO:0043190">
    <property type="term" value="C:ATP-binding cassette (ABC) transporter complex"/>
    <property type="evidence" value="ECO:0007669"/>
    <property type="project" value="InterPro"/>
</dbReference>